<reference evidence="2" key="1">
    <citation type="submission" date="2021-01" db="EMBL/GenBank/DDBJ databases">
        <title>Whole genome shotgun sequence of Sphaerisporangium rufum NBRC 109079.</title>
        <authorList>
            <person name="Komaki H."/>
            <person name="Tamura T."/>
        </authorList>
    </citation>
    <scope>NUCLEOTIDE SEQUENCE</scope>
    <source>
        <strain evidence="2">NBRC 109079</strain>
    </source>
</reference>
<protein>
    <submittedName>
        <fullName evidence="2">Uncharacterized protein</fullName>
    </submittedName>
</protein>
<keyword evidence="1" id="KW-1133">Transmembrane helix</keyword>
<keyword evidence="1" id="KW-0472">Membrane</keyword>
<organism evidence="2 3">
    <name type="scientific">Sphaerisporangium rufum</name>
    <dbReference type="NCBI Taxonomy" id="1381558"/>
    <lineage>
        <taxon>Bacteria</taxon>
        <taxon>Bacillati</taxon>
        <taxon>Actinomycetota</taxon>
        <taxon>Actinomycetes</taxon>
        <taxon>Streptosporangiales</taxon>
        <taxon>Streptosporangiaceae</taxon>
        <taxon>Sphaerisporangium</taxon>
    </lineage>
</organism>
<gene>
    <name evidence="2" type="ORF">Sru01_05190</name>
</gene>
<evidence type="ECO:0000256" key="1">
    <source>
        <dbReference type="SAM" id="Phobius"/>
    </source>
</evidence>
<proteinExistence type="predicted"/>
<name>A0A919UYV2_9ACTN</name>
<dbReference type="AlphaFoldDB" id="A0A919UYV2"/>
<feature type="transmembrane region" description="Helical" evidence="1">
    <location>
        <begin position="43"/>
        <end position="64"/>
    </location>
</feature>
<comment type="caution">
    <text evidence="2">The sequence shown here is derived from an EMBL/GenBank/DDBJ whole genome shotgun (WGS) entry which is preliminary data.</text>
</comment>
<feature type="transmembrane region" description="Helical" evidence="1">
    <location>
        <begin position="15"/>
        <end position="37"/>
    </location>
</feature>
<sequence length="142" mass="15434">MTPAERESWLAGLPLIQRIIAIVAPPLFVIGGTARLLDVRPSGWALAGNLGFILLGVVLCAANIRDVLRGRQFAKGTEPGRFDVVMRGYRRSQVDAYIAAANSPAGTPFAPEFDVTLRGYNPSQVHEYITALPRRPRHDSPG</sequence>
<dbReference type="RefSeq" id="WP_203982195.1">
    <property type="nucleotide sequence ID" value="NZ_BOOU01000007.1"/>
</dbReference>
<accession>A0A919UYV2</accession>
<dbReference type="EMBL" id="BOOU01000007">
    <property type="protein sequence ID" value="GII75537.1"/>
    <property type="molecule type" value="Genomic_DNA"/>
</dbReference>
<keyword evidence="1" id="KW-0812">Transmembrane</keyword>
<evidence type="ECO:0000313" key="3">
    <source>
        <dbReference type="Proteomes" id="UP000655287"/>
    </source>
</evidence>
<dbReference type="Proteomes" id="UP000655287">
    <property type="component" value="Unassembled WGS sequence"/>
</dbReference>
<evidence type="ECO:0000313" key="2">
    <source>
        <dbReference type="EMBL" id="GII75537.1"/>
    </source>
</evidence>
<keyword evidence="3" id="KW-1185">Reference proteome</keyword>